<dbReference type="Proteomes" id="UP000297737">
    <property type="component" value="Unassembled WGS sequence"/>
</dbReference>
<evidence type="ECO:0000313" key="3">
    <source>
        <dbReference type="EMBL" id="TFU03533.1"/>
    </source>
</evidence>
<dbReference type="SUPFAM" id="SSF48452">
    <property type="entry name" value="TPR-like"/>
    <property type="match status" value="1"/>
</dbReference>
<evidence type="ECO:0000256" key="1">
    <source>
        <dbReference type="SAM" id="SignalP"/>
    </source>
</evidence>
<dbReference type="PROSITE" id="PS52015">
    <property type="entry name" value="TONB_CTD"/>
    <property type="match status" value="1"/>
</dbReference>
<dbReference type="AlphaFoldDB" id="A0A4Y9ENV4"/>
<dbReference type="Gene3D" id="3.30.1150.10">
    <property type="match status" value="1"/>
</dbReference>
<keyword evidence="4" id="KW-1185">Reference proteome</keyword>
<dbReference type="Gene3D" id="1.25.40.10">
    <property type="entry name" value="Tetratricopeptide repeat domain"/>
    <property type="match status" value="1"/>
</dbReference>
<keyword evidence="1" id="KW-0732">Signal</keyword>
<dbReference type="OrthoDB" id="7490440at2"/>
<comment type="caution">
    <text evidence="3">The sequence shown here is derived from an EMBL/GenBank/DDBJ whole genome shotgun (WGS) entry which is preliminary data.</text>
</comment>
<dbReference type="InterPro" id="IPR011990">
    <property type="entry name" value="TPR-like_helical_dom_sf"/>
</dbReference>
<reference evidence="3 4" key="1">
    <citation type="submission" date="2019-02" db="EMBL/GenBank/DDBJ databases">
        <title>Polymorphobacter sp. isolated from the lake at the Tibet of China.</title>
        <authorList>
            <person name="Li A."/>
        </authorList>
    </citation>
    <scope>NUCLEOTIDE SEQUENCE [LARGE SCALE GENOMIC DNA]</scope>
    <source>
        <strain evidence="3 4">DJ1R-1</strain>
    </source>
</reference>
<dbReference type="RefSeq" id="WP_135246125.1">
    <property type="nucleotide sequence ID" value="NZ_SIHO01000002.1"/>
</dbReference>
<organism evidence="3 4">
    <name type="scientific">Glacieibacterium arshaanense</name>
    <dbReference type="NCBI Taxonomy" id="2511025"/>
    <lineage>
        <taxon>Bacteria</taxon>
        <taxon>Pseudomonadati</taxon>
        <taxon>Pseudomonadota</taxon>
        <taxon>Alphaproteobacteria</taxon>
        <taxon>Sphingomonadales</taxon>
        <taxon>Sphingosinicellaceae</taxon>
        <taxon>Glacieibacterium</taxon>
    </lineage>
</organism>
<evidence type="ECO:0000259" key="2">
    <source>
        <dbReference type="PROSITE" id="PS52015"/>
    </source>
</evidence>
<feature type="chain" id="PRO_5021276517" description="TonB C-terminal domain-containing protein" evidence="1">
    <location>
        <begin position="20"/>
        <end position="646"/>
    </location>
</feature>
<feature type="domain" description="TonB C-terminal" evidence="2">
    <location>
        <begin position="555"/>
        <end position="646"/>
    </location>
</feature>
<dbReference type="InterPro" id="IPR037682">
    <property type="entry name" value="TonB_C"/>
</dbReference>
<dbReference type="EMBL" id="SIHO01000002">
    <property type="protein sequence ID" value="TFU03533.1"/>
    <property type="molecule type" value="Genomic_DNA"/>
</dbReference>
<dbReference type="Pfam" id="PF03544">
    <property type="entry name" value="TonB_C"/>
    <property type="match status" value="1"/>
</dbReference>
<protein>
    <recommendedName>
        <fullName evidence="2">TonB C-terminal domain-containing protein</fullName>
    </recommendedName>
</protein>
<dbReference type="GO" id="GO:0055085">
    <property type="term" value="P:transmembrane transport"/>
    <property type="evidence" value="ECO:0007669"/>
    <property type="project" value="InterPro"/>
</dbReference>
<proteinExistence type="predicted"/>
<gene>
    <name evidence="3" type="ORF">EUV02_10240</name>
</gene>
<sequence>MRAWLAGLGLLLAATGIHAETKQQIYDRAQTAFDRFDWPVASAGFAQLLPAPPAPLKGASAVIAARLAEAELKQDQYEAARGHATRAVAGLADNPEERAQALITLGNASRLDLMMPEAIAAFSEAAKIGNTLPATRAAALIGLAQSASVYAPDTAAAALATLVADPKLMAGWSNERRAQVEALQGRAELNRGDFRAANRFFDAAVRDSGSLTSNKVSMVQVALRGDAAIASQMLGYDESARKYLAFSGAGHVNWDNISRGNLQPPVCGQPDDGPDAIQPDDTAVVEFSIGPDGEVTNAMTIFASRPGPMGIGFARAVRDWSWRPSAVAKLNPFWRALVRMQLRCITRPAPESIYDGFQRETRKWFDEQGLTTAEFHKLWNGDSSPLDANLAGTDARAIAALMGRNDDTKLNAADRARLDKALDATNAPANVRALILFNVLQAHEIGTRSSAGAAASRLAAALPGFAARWPNSEGTPWLRLSYARALESAGDFNAAQTQLEMVLATPVTYLPEASLIRSVATVHLAALHKRAGDTVAAMRLVTDAGLSAEQCALFDLQPVSTAGGGGTSDFPEEALSWGFDGYVLLAYDIGADGRTTGVRAVVAYPPFIFDAAATKVVKRLRYLPPVLDGSATGCNGARRSISFKSG</sequence>
<accession>A0A4Y9ENV4</accession>
<name>A0A4Y9ENV4_9SPHN</name>
<dbReference type="SUPFAM" id="SSF74653">
    <property type="entry name" value="TolA/TonB C-terminal domain"/>
    <property type="match status" value="1"/>
</dbReference>
<feature type="signal peptide" evidence="1">
    <location>
        <begin position="1"/>
        <end position="19"/>
    </location>
</feature>
<evidence type="ECO:0000313" key="4">
    <source>
        <dbReference type="Proteomes" id="UP000297737"/>
    </source>
</evidence>